<keyword evidence="5" id="KW-0067">ATP-binding</keyword>
<dbReference type="PROSITE" id="PS51192">
    <property type="entry name" value="HELICASE_ATP_BIND_1"/>
    <property type="match status" value="1"/>
</dbReference>
<proteinExistence type="predicted"/>
<dbReference type="InterPro" id="IPR001650">
    <property type="entry name" value="Helicase_C-like"/>
</dbReference>
<dbReference type="CDD" id="cd18787">
    <property type="entry name" value="SF2_C_DEAD"/>
    <property type="match status" value="1"/>
</dbReference>
<dbReference type="Gene3D" id="3.40.50.300">
    <property type="entry name" value="P-loop containing nucleotide triphosphate hydrolases"/>
    <property type="match status" value="2"/>
</dbReference>
<dbReference type="EMBL" id="MN740758">
    <property type="protein sequence ID" value="QHS81412.1"/>
    <property type="molecule type" value="Genomic_DNA"/>
</dbReference>
<dbReference type="PANTHER" id="PTHR47958">
    <property type="entry name" value="ATP-DEPENDENT RNA HELICASE DBP3"/>
    <property type="match status" value="1"/>
</dbReference>
<evidence type="ECO:0000256" key="5">
    <source>
        <dbReference type="ARBA" id="ARBA00022840"/>
    </source>
</evidence>
<dbReference type="InterPro" id="IPR014001">
    <property type="entry name" value="Helicase_ATP-bd"/>
</dbReference>
<evidence type="ECO:0000259" key="8">
    <source>
        <dbReference type="PROSITE" id="PS51195"/>
    </source>
</evidence>
<sequence>MSETNKSVSTMEDLKVFESFDAMGLKEHVARGINSYGFENPSKIQRIAIKPMMDGCDIIAQSQSGTGKTGTFTIGSLHHVDAASPHVQVLVISPTRELAQQTEKVARGIGQYMETSATSKGLKTASFCGGTPVHVDQKALRQGVQFVAGTPGRIYDLITRKDGPMRLDHLKYLILDEADQLLEELFAEQIRAILATGKFPESTHLAMFSATMPSEVLELADRFLKKDHVKILVPAEEVRLKGINQYFVDCERDEWKFDVLADLYKHMSVNQAIIFANKIPTVEKLTKRMLDAGYTLECIHGDMEAAERKKRLQDFRDGTSRILVATDVLARGVDVQQVSLVINYEMPNSRENYFHRIGRSGRYGRKGVSINLIGSADELALQKDIEKSYSLSIPHLPGDLAGVDM</sequence>
<dbReference type="Pfam" id="PF00270">
    <property type="entry name" value="DEAD"/>
    <property type="match status" value="1"/>
</dbReference>
<keyword evidence="3" id="KW-0378">Hydrolase</keyword>
<evidence type="ECO:0000256" key="4">
    <source>
        <dbReference type="ARBA" id="ARBA00022806"/>
    </source>
</evidence>
<feature type="domain" description="Helicase C-terminal" evidence="7">
    <location>
        <begin position="242"/>
        <end position="404"/>
    </location>
</feature>
<dbReference type="SUPFAM" id="SSF52540">
    <property type="entry name" value="P-loop containing nucleoside triphosphate hydrolases"/>
    <property type="match status" value="1"/>
</dbReference>
<keyword evidence="2" id="KW-0547">Nucleotide-binding</keyword>
<accession>A0A6C0ANT6</accession>
<dbReference type="Pfam" id="PF00271">
    <property type="entry name" value="Helicase_C"/>
    <property type="match status" value="1"/>
</dbReference>
<dbReference type="InterPro" id="IPR011545">
    <property type="entry name" value="DEAD/DEAH_box_helicase_dom"/>
</dbReference>
<dbReference type="InterPro" id="IPR014014">
    <property type="entry name" value="RNA_helicase_DEAD_Q_motif"/>
</dbReference>
<dbReference type="GO" id="GO:0003676">
    <property type="term" value="F:nucleic acid binding"/>
    <property type="evidence" value="ECO:0007669"/>
    <property type="project" value="InterPro"/>
</dbReference>
<keyword evidence="4" id="KW-0347">Helicase</keyword>
<evidence type="ECO:0000256" key="2">
    <source>
        <dbReference type="ARBA" id="ARBA00022741"/>
    </source>
</evidence>
<evidence type="ECO:0000256" key="3">
    <source>
        <dbReference type="ARBA" id="ARBA00022801"/>
    </source>
</evidence>
<evidence type="ECO:0000313" key="9">
    <source>
        <dbReference type="EMBL" id="QHS81412.1"/>
    </source>
</evidence>
<name>A0A6C0ANT6_9ZZZZ</name>
<evidence type="ECO:0000259" key="6">
    <source>
        <dbReference type="PROSITE" id="PS51192"/>
    </source>
</evidence>
<reference evidence="9" key="1">
    <citation type="journal article" date="2020" name="Nature">
        <title>Giant virus diversity and host interactions through global metagenomics.</title>
        <authorList>
            <person name="Schulz F."/>
            <person name="Roux S."/>
            <person name="Paez-Espino D."/>
            <person name="Jungbluth S."/>
            <person name="Walsh D.A."/>
            <person name="Denef V.J."/>
            <person name="McMahon K.D."/>
            <person name="Konstantinidis K.T."/>
            <person name="Eloe-Fadrosh E.A."/>
            <person name="Kyrpides N.C."/>
            <person name="Woyke T."/>
        </authorList>
    </citation>
    <scope>NUCLEOTIDE SEQUENCE</scope>
    <source>
        <strain evidence="9">GVMAG-S-1101164-72</strain>
    </source>
</reference>
<protein>
    <recommendedName>
        <fullName evidence="1">RNA helicase</fullName>
        <ecNumber evidence="1">3.6.4.13</ecNumber>
    </recommendedName>
</protein>
<feature type="domain" description="Helicase ATP-binding" evidence="6">
    <location>
        <begin position="49"/>
        <end position="230"/>
    </location>
</feature>
<dbReference type="GO" id="GO:0005524">
    <property type="term" value="F:ATP binding"/>
    <property type="evidence" value="ECO:0007669"/>
    <property type="project" value="UniProtKB-KW"/>
</dbReference>
<dbReference type="PROSITE" id="PS51195">
    <property type="entry name" value="Q_MOTIF"/>
    <property type="match status" value="1"/>
</dbReference>
<evidence type="ECO:0000259" key="7">
    <source>
        <dbReference type="PROSITE" id="PS51194"/>
    </source>
</evidence>
<dbReference type="GO" id="GO:0003724">
    <property type="term" value="F:RNA helicase activity"/>
    <property type="evidence" value="ECO:0007669"/>
    <property type="project" value="UniProtKB-EC"/>
</dbReference>
<dbReference type="GO" id="GO:0016787">
    <property type="term" value="F:hydrolase activity"/>
    <property type="evidence" value="ECO:0007669"/>
    <property type="project" value="UniProtKB-KW"/>
</dbReference>
<dbReference type="EC" id="3.6.4.13" evidence="1"/>
<evidence type="ECO:0000256" key="1">
    <source>
        <dbReference type="ARBA" id="ARBA00012552"/>
    </source>
</evidence>
<dbReference type="SMART" id="SM00487">
    <property type="entry name" value="DEXDc"/>
    <property type="match status" value="1"/>
</dbReference>
<dbReference type="PROSITE" id="PS51194">
    <property type="entry name" value="HELICASE_CTER"/>
    <property type="match status" value="1"/>
</dbReference>
<organism evidence="9">
    <name type="scientific">viral metagenome</name>
    <dbReference type="NCBI Taxonomy" id="1070528"/>
    <lineage>
        <taxon>unclassified sequences</taxon>
        <taxon>metagenomes</taxon>
        <taxon>organismal metagenomes</taxon>
    </lineage>
</organism>
<dbReference type="SMART" id="SM00490">
    <property type="entry name" value="HELICc"/>
    <property type="match status" value="1"/>
</dbReference>
<dbReference type="InterPro" id="IPR027417">
    <property type="entry name" value="P-loop_NTPase"/>
</dbReference>
<dbReference type="AlphaFoldDB" id="A0A6C0ANT6"/>
<feature type="domain" description="DEAD-box RNA helicase Q" evidence="8">
    <location>
        <begin position="18"/>
        <end position="46"/>
    </location>
</feature>